<dbReference type="EMBL" id="GBRH01259048">
    <property type="protein sequence ID" value="JAD38847.1"/>
    <property type="molecule type" value="Transcribed_RNA"/>
</dbReference>
<reference evidence="1" key="2">
    <citation type="journal article" date="2015" name="Data Brief">
        <title>Shoot transcriptome of the giant reed, Arundo donax.</title>
        <authorList>
            <person name="Barrero R.A."/>
            <person name="Guerrero F.D."/>
            <person name="Moolhuijzen P."/>
            <person name="Goolsby J.A."/>
            <person name="Tidwell J."/>
            <person name="Bellgard S.E."/>
            <person name="Bellgard M.I."/>
        </authorList>
    </citation>
    <scope>NUCLEOTIDE SEQUENCE</scope>
    <source>
        <tissue evidence="1">Shoot tissue taken approximately 20 cm above the soil surface</tissue>
    </source>
</reference>
<evidence type="ECO:0000313" key="1">
    <source>
        <dbReference type="EMBL" id="JAD38847.1"/>
    </source>
</evidence>
<organism evidence="1">
    <name type="scientific">Arundo donax</name>
    <name type="common">Giant reed</name>
    <name type="synonym">Donax arundinaceus</name>
    <dbReference type="NCBI Taxonomy" id="35708"/>
    <lineage>
        <taxon>Eukaryota</taxon>
        <taxon>Viridiplantae</taxon>
        <taxon>Streptophyta</taxon>
        <taxon>Embryophyta</taxon>
        <taxon>Tracheophyta</taxon>
        <taxon>Spermatophyta</taxon>
        <taxon>Magnoliopsida</taxon>
        <taxon>Liliopsida</taxon>
        <taxon>Poales</taxon>
        <taxon>Poaceae</taxon>
        <taxon>PACMAD clade</taxon>
        <taxon>Arundinoideae</taxon>
        <taxon>Arundineae</taxon>
        <taxon>Arundo</taxon>
    </lineage>
</organism>
<sequence>MVLCLVVERGICDFYSIFLNRLVKPSRKGTD</sequence>
<proteinExistence type="predicted"/>
<protein>
    <submittedName>
        <fullName evidence="1">Uncharacterized protein</fullName>
    </submittedName>
</protein>
<name>A0A0A8ZVL5_ARUDO</name>
<reference evidence="1" key="1">
    <citation type="submission" date="2014-09" db="EMBL/GenBank/DDBJ databases">
        <authorList>
            <person name="Magalhaes I.L.F."/>
            <person name="Oliveira U."/>
            <person name="Santos F.R."/>
            <person name="Vidigal T.H.D.A."/>
            <person name="Brescovit A.D."/>
            <person name="Santos A.J."/>
        </authorList>
    </citation>
    <scope>NUCLEOTIDE SEQUENCE</scope>
    <source>
        <tissue evidence="1">Shoot tissue taken approximately 20 cm above the soil surface</tissue>
    </source>
</reference>
<dbReference type="AlphaFoldDB" id="A0A0A8ZVL5"/>
<accession>A0A0A8ZVL5</accession>